<comment type="caution">
    <text evidence="2">The sequence shown here is derived from an EMBL/GenBank/DDBJ whole genome shotgun (WGS) entry which is preliminary data.</text>
</comment>
<evidence type="ECO:0000313" key="2">
    <source>
        <dbReference type="EMBL" id="KAK3332781.1"/>
    </source>
</evidence>
<organism evidence="2 3">
    <name type="scientific">Cercophora scortea</name>
    <dbReference type="NCBI Taxonomy" id="314031"/>
    <lineage>
        <taxon>Eukaryota</taxon>
        <taxon>Fungi</taxon>
        <taxon>Dikarya</taxon>
        <taxon>Ascomycota</taxon>
        <taxon>Pezizomycotina</taxon>
        <taxon>Sordariomycetes</taxon>
        <taxon>Sordariomycetidae</taxon>
        <taxon>Sordariales</taxon>
        <taxon>Lasiosphaeriaceae</taxon>
        <taxon>Cercophora</taxon>
    </lineage>
</organism>
<reference evidence="2" key="2">
    <citation type="submission" date="2023-06" db="EMBL/GenBank/DDBJ databases">
        <authorList>
            <consortium name="Lawrence Berkeley National Laboratory"/>
            <person name="Haridas S."/>
            <person name="Hensen N."/>
            <person name="Bonometti L."/>
            <person name="Westerberg I."/>
            <person name="Brannstrom I.O."/>
            <person name="Guillou S."/>
            <person name="Cros-Aarteil S."/>
            <person name="Calhoun S."/>
            <person name="Kuo A."/>
            <person name="Mondo S."/>
            <person name="Pangilinan J."/>
            <person name="Riley R."/>
            <person name="Labutti K."/>
            <person name="Andreopoulos B."/>
            <person name="Lipzen A."/>
            <person name="Chen C."/>
            <person name="Yanf M."/>
            <person name="Daum C."/>
            <person name="Ng V."/>
            <person name="Clum A."/>
            <person name="Steindorff A."/>
            <person name="Ohm R."/>
            <person name="Martin F."/>
            <person name="Silar P."/>
            <person name="Natvig D."/>
            <person name="Lalanne C."/>
            <person name="Gautier V."/>
            <person name="Ament-Velasquez S.L."/>
            <person name="Kruys A."/>
            <person name="Hutchinson M.I."/>
            <person name="Powell A.J."/>
            <person name="Barry K."/>
            <person name="Miller A.N."/>
            <person name="Grigoriev I.V."/>
            <person name="Debuchy R."/>
            <person name="Gladieux P."/>
            <person name="Thoren M.H."/>
            <person name="Johannesson H."/>
        </authorList>
    </citation>
    <scope>NUCLEOTIDE SEQUENCE</scope>
    <source>
        <strain evidence="2">SMH4131-1</strain>
    </source>
</reference>
<evidence type="ECO:0000313" key="3">
    <source>
        <dbReference type="Proteomes" id="UP001286456"/>
    </source>
</evidence>
<feature type="compositionally biased region" description="Basic and acidic residues" evidence="1">
    <location>
        <begin position="160"/>
        <end position="169"/>
    </location>
</feature>
<reference evidence="2" key="1">
    <citation type="journal article" date="2023" name="Mol. Phylogenet. Evol.">
        <title>Genome-scale phylogeny and comparative genomics of the fungal order Sordariales.</title>
        <authorList>
            <person name="Hensen N."/>
            <person name="Bonometti L."/>
            <person name="Westerberg I."/>
            <person name="Brannstrom I.O."/>
            <person name="Guillou S."/>
            <person name="Cros-Aarteil S."/>
            <person name="Calhoun S."/>
            <person name="Haridas S."/>
            <person name="Kuo A."/>
            <person name="Mondo S."/>
            <person name="Pangilinan J."/>
            <person name="Riley R."/>
            <person name="LaButti K."/>
            <person name="Andreopoulos B."/>
            <person name="Lipzen A."/>
            <person name="Chen C."/>
            <person name="Yan M."/>
            <person name="Daum C."/>
            <person name="Ng V."/>
            <person name="Clum A."/>
            <person name="Steindorff A."/>
            <person name="Ohm R.A."/>
            <person name="Martin F."/>
            <person name="Silar P."/>
            <person name="Natvig D.O."/>
            <person name="Lalanne C."/>
            <person name="Gautier V."/>
            <person name="Ament-Velasquez S.L."/>
            <person name="Kruys A."/>
            <person name="Hutchinson M.I."/>
            <person name="Powell A.J."/>
            <person name="Barry K."/>
            <person name="Miller A.N."/>
            <person name="Grigoriev I.V."/>
            <person name="Debuchy R."/>
            <person name="Gladieux P."/>
            <person name="Hiltunen Thoren M."/>
            <person name="Johannesson H."/>
        </authorList>
    </citation>
    <scope>NUCLEOTIDE SEQUENCE</scope>
    <source>
        <strain evidence="2">SMH4131-1</strain>
    </source>
</reference>
<feature type="compositionally biased region" description="Basic and acidic residues" evidence="1">
    <location>
        <begin position="136"/>
        <end position="149"/>
    </location>
</feature>
<feature type="compositionally biased region" description="Basic residues" evidence="1">
    <location>
        <begin position="170"/>
        <end position="188"/>
    </location>
</feature>
<accession>A0AAE0IYB2</accession>
<feature type="compositionally biased region" description="Low complexity" evidence="1">
    <location>
        <begin position="234"/>
        <end position="248"/>
    </location>
</feature>
<name>A0AAE0IYB2_9PEZI</name>
<evidence type="ECO:0000256" key="1">
    <source>
        <dbReference type="SAM" id="MobiDB-lite"/>
    </source>
</evidence>
<proteinExistence type="predicted"/>
<dbReference type="EMBL" id="JAUEPO010000002">
    <property type="protein sequence ID" value="KAK3332781.1"/>
    <property type="molecule type" value="Genomic_DNA"/>
</dbReference>
<feature type="region of interest" description="Disordered" evidence="1">
    <location>
        <begin position="136"/>
        <end position="273"/>
    </location>
</feature>
<feature type="compositionally biased region" description="Gly residues" evidence="1">
    <location>
        <begin position="192"/>
        <end position="210"/>
    </location>
</feature>
<feature type="compositionally biased region" description="Gly residues" evidence="1">
    <location>
        <begin position="249"/>
        <end position="263"/>
    </location>
</feature>
<protein>
    <submittedName>
        <fullName evidence="2">Uncharacterized protein</fullName>
    </submittedName>
</protein>
<gene>
    <name evidence="2" type="ORF">B0T19DRAFT_398520</name>
</gene>
<keyword evidence="3" id="KW-1185">Reference proteome</keyword>
<dbReference type="Proteomes" id="UP001286456">
    <property type="component" value="Unassembled WGS sequence"/>
</dbReference>
<dbReference type="AlphaFoldDB" id="A0AAE0IYB2"/>
<feature type="compositionally biased region" description="Gly residues" evidence="1">
    <location>
        <begin position="217"/>
        <end position="233"/>
    </location>
</feature>
<sequence>MREIGADLSGTWIIIFQASDFDFTVQRQFNLTVGAANTVVVTVTPTVYLGVTSTLPPSTTTSWLAEVETQYAPPETVTQDCLGDTATVITYIPGPTTAIVSTDTRCSGSSTNIHLVISPIPMHVKLQALVFKRPMDMEPSSHDHPDKSPPHCNRPSLYPCRHEANDSARKRPSHHYNNKKAHNNKRPSGHASWGGGLNPPTSRGGGGGGQQPTSSRQGGGPSTSHGGGGGGGQQPPRTSSPPRVTTQPGRGGGGSSSGGGGRKPPGEATAVDSPLVDITSTFTETTYTVTQTIVQIETPNPLTEIDLYTTTTTFIPPVQTACDAEDTTTLYYQGPAQTNYQITYVTYYTRATVWVGYVIILDHDLVL</sequence>